<dbReference type="EMBL" id="RBIM01000003">
    <property type="protein sequence ID" value="RKR00127.1"/>
    <property type="molecule type" value="Genomic_DNA"/>
</dbReference>
<name>A0A495DCR8_9PROT</name>
<organism evidence="2 3">
    <name type="scientific">Maricaulis maris</name>
    <dbReference type="NCBI Taxonomy" id="74318"/>
    <lineage>
        <taxon>Bacteria</taxon>
        <taxon>Pseudomonadati</taxon>
        <taxon>Pseudomonadota</taxon>
        <taxon>Alphaproteobacteria</taxon>
        <taxon>Maricaulales</taxon>
        <taxon>Maricaulaceae</taxon>
        <taxon>Maricaulis</taxon>
    </lineage>
</organism>
<gene>
    <name evidence="2" type="ORF">C7435_1327</name>
</gene>
<dbReference type="Proteomes" id="UP000273675">
    <property type="component" value="Unassembled WGS sequence"/>
</dbReference>
<feature type="compositionally biased region" description="Basic residues" evidence="1">
    <location>
        <begin position="46"/>
        <end position="58"/>
    </location>
</feature>
<comment type="caution">
    <text evidence="2">The sequence shown here is derived from an EMBL/GenBank/DDBJ whole genome shotgun (WGS) entry which is preliminary data.</text>
</comment>
<sequence>MRILLISTFTMALYVGPADSQPPESEPAPTQAEHAETDEATSSGRLHARAAQRMARARHNSDSAPGPDRRRSGLPVSDTVVNQPAIDPDPDR</sequence>
<evidence type="ECO:0000313" key="3">
    <source>
        <dbReference type="Proteomes" id="UP000273675"/>
    </source>
</evidence>
<dbReference type="AlphaFoldDB" id="A0A495DCR8"/>
<reference evidence="2 3" key="1">
    <citation type="submission" date="2018-10" db="EMBL/GenBank/DDBJ databases">
        <title>Genomic Encyclopedia of Type Strains, Phase IV (KMG-IV): sequencing the most valuable type-strain genomes for metagenomic binning, comparative biology and taxonomic classification.</title>
        <authorList>
            <person name="Goeker M."/>
        </authorList>
    </citation>
    <scope>NUCLEOTIDE SEQUENCE [LARGE SCALE GENOMIC DNA]</scope>
    <source>
        <strain evidence="2 3">DSM 4734</strain>
    </source>
</reference>
<accession>A0A495DCR8</accession>
<feature type="region of interest" description="Disordered" evidence="1">
    <location>
        <begin position="16"/>
        <end position="92"/>
    </location>
</feature>
<protein>
    <submittedName>
        <fullName evidence="2">Uncharacterized protein</fullName>
    </submittedName>
</protein>
<evidence type="ECO:0000313" key="2">
    <source>
        <dbReference type="EMBL" id="RKR00127.1"/>
    </source>
</evidence>
<dbReference type="OrthoDB" id="10003675at2"/>
<proteinExistence type="predicted"/>
<dbReference type="RefSeq" id="WP_147422645.1">
    <property type="nucleotide sequence ID" value="NZ_RBIM01000003.1"/>
</dbReference>
<evidence type="ECO:0000256" key="1">
    <source>
        <dbReference type="SAM" id="MobiDB-lite"/>
    </source>
</evidence>